<evidence type="ECO:0000259" key="6">
    <source>
        <dbReference type="Pfam" id="PF06803"/>
    </source>
</evidence>
<sequence length="183" mass="21068">MTFNRKFVNIVDILYYYVTKKFAIIVLQGGVVIMEESINKKKILKVFNKKRNKAGKLVRQKDQLKDYLTQTVKKADKNKSSLEKVWKDLQLFILLVKDWLTGSYKDISVGAIIAIVSSLIYFVSPLDVIPDFLFGTGFIDDGFLIGYVINQLTKEIDRYDEWRQIGTSEDAEPVTIDVELEEA</sequence>
<evidence type="ECO:0000313" key="8">
    <source>
        <dbReference type="Proteomes" id="UP000005707"/>
    </source>
</evidence>
<keyword evidence="4 5" id="KW-0472">Membrane</keyword>
<proteinExistence type="predicted"/>
<evidence type="ECO:0000256" key="1">
    <source>
        <dbReference type="ARBA" id="ARBA00004127"/>
    </source>
</evidence>
<keyword evidence="2 5" id="KW-0812">Transmembrane</keyword>
<reference evidence="7 8" key="1">
    <citation type="journal article" date="2011" name="J. Bacteriol.">
        <title>Genome sequence of Haloplasma contractile, an unusual contractile bacterium from a deep-sea anoxic brine lake.</title>
        <authorList>
            <person name="Antunes A."/>
            <person name="Alam I."/>
            <person name="El Dorry H."/>
            <person name="Siam R."/>
            <person name="Robertson A."/>
            <person name="Bajic V.B."/>
            <person name="Stingl U."/>
        </authorList>
    </citation>
    <scope>NUCLEOTIDE SEQUENCE [LARGE SCALE GENOMIC DNA]</scope>
    <source>
        <strain evidence="7 8">SSD-17B</strain>
    </source>
</reference>
<comment type="subcellular location">
    <subcellularLocation>
        <location evidence="1">Endomembrane system</location>
        <topology evidence="1">Multi-pass membrane protein</topology>
    </subcellularLocation>
</comment>
<dbReference type="EMBL" id="AFNU02000015">
    <property type="protein sequence ID" value="ERJ11135.1"/>
    <property type="molecule type" value="Genomic_DNA"/>
</dbReference>
<evidence type="ECO:0000256" key="2">
    <source>
        <dbReference type="ARBA" id="ARBA00022692"/>
    </source>
</evidence>
<dbReference type="InParanoid" id="U2FDS6"/>
<dbReference type="Pfam" id="PF06803">
    <property type="entry name" value="DUF1232"/>
    <property type="match status" value="1"/>
</dbReference>
<dbReference type="Proteomes" id="UP000005707">
    <property type="component" value="Unassembled WGS sequence"/>
</dbReference>
<dbReference type="AlphaFoldDB" id="U2FDS6"/>
<dbReference type="eggNOG" id="COG3339">
    <property type="taxonomic scope" value="Bacteria"/>
</dbReference>
<evidence type="ECO:0000256" key="4">
    <source>
        <dbReference type="ARBA" id="ARBA00023136"/>
    </source>
</evidence>
<evidence type="ECO:0000256" key="3">
    <source>
        <dbReference type="ARBA" id="ARBA00022989"/>
    </source>
</evidence>
<dbReference type="STRING" id="1033810.HLPCO_002800"/>
<feature type="domain" description="DUF1232" evidence="6">
    <location>
        <begin position="111"/>
        <end position="145"/>
    </location>
</feature>
<dbReference type="InterPro" id="IPR010652">
    <property type="entry name" value="DUF1232"/>
</dbReference>
<keyword evidence="3 5" id="KW-1133">Transmembrane helix</keyword>
<evidence type="ECO:0000313" key="7">
    <source>
        <dbReference type="EMBL" id="ERJ11135.1"/>
    </source>
</evidence>
<protein>
    <recommendedName>
        <fullName evidence="6">DUF1232 domain-containing protein</fullName>
    </recommendedName>
</protein>
<feature type="transmembrane region" description="Helical" evidence="5">
    <location>
        <begin position="107"/>
        <end position="126"/>
    </location>
</feature>
<comment type="caution">
    <text evidence="7">The sequence shown here is derived from an EMBL/GenBank/DDBJ whole genome shotgun (WGS) entry which is preliminary data.</text>
</comment>
<reference evidence="7 8" key="2">
    <citation type="journal article" date="2013" name="PLoS ONE">
        <title>INDIGO - INtegrated Data Warehouse of MIcrobial GenOmes with Examples from the Red Sea Extremophiles.</title>
        <authorList>
            <person name="Alam I."/>
            <person name="Antunes A."/>
            <person name="Kamau A.A."/>
            <person name="Ba Alawi W."/>
            <person name="Kalkatawi M."/>
            <person name="Stingl U."/>
            <person name="Bajic V.B."/>
        </authorList>
    </citation>
    <scope>NUCLEOTIDE SEQUENCE [LARGE SCALE GENOMIC DNA]</scope>
    <source>
        <strain evidence="7 8">SSD-17B</strain>
    </source>
</reference>
<dbReference type="GO" id="GO:0012505">
    <property type="term" value="C:endomembrane system"/>
    <property type="evidence" value="ECO:0007669"/>
    <property type="project" value="UniProtKB-SubCell"/>
</dbReference>
<keyword evidence="8" id="KW-1185">Reference proteome</keyword>
<name>U2FDS6_9MOLU</name>
<organism evidence="7 8">
    <name type="scientific">Haloplasma contractile SSD-17B</name>
    <dbReference type="NCBI Taxonomy" id="1033810"/>
    <lineage>
        <taxon>Bacteria</taxon>
        <taxon>Bacillati</taxon>
        <taxon>Mycoplasmatota</taxon>
        <taxon>Mollicutes</taxon>
        <taxon>Haloplasmatales</taxon>
        <taxon>Haloplasmataceae</taxon>
        <taxon>Haloplasma</taxon>
    </lineage>
</organism>
<accession>U2FDS6</accession>
<evidence type="ECO:0000256" key="5">
    <source>
        <dbReference type="SAM" id="Phobius"/>
    </source>
</evidence>
<gene>
    <name evidence="7" type="ORF">HLPCO_002800</name>
</gene>